<dbReference type="EMBL" id="DVHE01000056">
    <property type="protein sequence ID" value="HIR50971.1"/>
    <property type="molecule type" value="Genomic_DNA"/>
</dbReference>
<accession>A0A9D1DI15</accession>
<comment type="caution">
    <text evidence="1">The sequence shown here is derived from an EMBL/GenBank/DDBJ whole genome shotgun (WGS) entry which is preliminary data.</text>
</comment>
<reference evidence="1" key="2">
    <citation type="journal article" date="2021" name="PeerJ">
        <title>Extensive microbial diversity within the chicken gut microbiome revealed by metagenomics and culture.</title>
        <authorList>
            <person name="Gilroy R."/>
            <person name="Ravi A."/>
            <person name="Getino M."/>
            <person name="Pursley I."/>
            <person name="Horton D.L."/>
            <person name="Alikhan N.F."/>
            <person name="Baker D."/>
            <person name="Gharbi K."/>
            <person name="Hall N."/>
            <person name="Watson M."/>
            <person name="Adriaenssens E.M."/>
            <person name="Foster-Nyarko E."/>
            <person name="Jarju S."/>
            <person name="Secka A."/>
            <person name="Antonio M."/>
            <person name="Oren A."/>
            <person name="Chaudhuri R.R."/>
            <person name="La Ragione R."/>
            <person name="Hildebrand F."/>
            <person name="Pallen M.J."/>
        </authorList>
    </citation>
    <scope>NUCLEOTIDE SEQUENCE</scope>
    <source>
        <strain evidence="1">ChiBcec15-4380</strain>
    </source>
</reference>
<evidence type="ECO:0000313" key="1">
    <source>
        <dbReference type="EMBL" id="HIR50971.1"/>
    </source>
</evidence>
<name>A0A9D1DI15_9FIRM</name>
<organism evidence="1 2">
    <name type="scientific">Candidatus Avoscillospira avicola</name>
    <dbReference type="NCBI Taxonomy" id="2840706"/>
    <lineage>
        <taxon>Bacteria</taxon>
        <taxon>Bacillati</taxon>
        <taxon>Bacillota</taxon>
        <taxon>Clostridia</taxon>
        <taxon>Eubacteriales</taxon>
        <taxon>Oscillospiraceae</taxon>
        <taxon>Oscillospiraceae incertae sedis</taxon>
        <taxon>Candidatus Avoscillospira</taxon>
    </lineage>
</organism>
<proteinExistence type="predicted"/>
<evidence type="ECO:0000313" key="2">
    <source>
        <dbReference type="Proteomes" id="UP000824239"/>
    </source>
</evidence>
<dbReference type="AlphaFoldDB" id="A0A9D1DI15"/>
<sequence length="129" mass="14585">MGILKRLGLSRPAAGPAPVRRPLYVKYSTASSEKYAITPDEERFFWAFEDALIGQGLSTYMSLTRMANGAISVSTSSAYIGKIRLQGRKTWMQYMTSLYNAEVAENLPLEEYIQLLKYWVRTVKTGGWC</sequence>
<protein>
    <submittedName>
        <fullName evidence="1">Uncharacterized protein</fullName>
    </submittedName>
</protein>
<dbReference type="Proteomes" id="UP000824239">
    <property type="component" value="Unassembled WGS sequence"/>
</dbReference>
<reference evidence="1" key="1">
    <citation type="submission" date="2020-10" db="EMBL/GenBank/DDBJ databases">
        <authorList>
            <person name="Gilroy R."/>
        </authorList>
    </citation>
    <scope>NUCLEOTIDE SEQUENCE</scope>
    <source>
        <strain evidence="1">ChiBcec15-4380</strain>
    </source>
</reference>
<gene>
    <name evidence="1" type="ORF">IAA53_06775</name>
</gene>